<feature type="compositionally biased region" description="Basic and acidic residues" evidence="10">
    <location>
        <begin position="66"/>
        <end position="78"/>
    </location>
</feature>
<dbReference type="PANTHER" id="PTHR11843">
    <property type="entry name" value="40S RIBOSOMAL PROTEIN S12"/>
    <property type="match status" value="1"/>
</dbReference>
<keyword evidence="5 9" id="KW-0238">DNA-binding</keyword>
<comment type="subcellular location">
    <subcellularLocation>
        <location evidence="1 9">Nucleus</location>
    </subcellularLocation>
</comment>
<evidence type="ECO:0000256" key="8">
    <source>
        <dbReference type="RuleBase" id="RU000670"/>
    </source>
</evidence>
<dbReference type="Proteomes" id="UP001258017">
    <property type="component" value="Unassembled WGS sequence"/>
</dbReference>
<dbReference type="PROSITE" id="PS51433">
    <property type="entry name" value="PNT"/>
    <property type="match status" value="1"/>
</dbReference>
<dbReference type="Pfam" id="PF00178">
    <property type="entry name" value="Ets"/>
    <property type="match status" value="1"/>
</dbReference>
<feature type="compositionally biased region" description="Polar residues" evidence="10">
    <location>
        <begin position="54"/>
        <end position="65"/>
    </location>
</feature>
<dbReference type="InterPro" id="IPR013761">
    <property type="entry name" value="SAM/pointed_sf"/>
</dbReference>
<evidence type="ECO:0000313" key="14">
    <source>
        <dbReference type="Proteomes" id="UP001258017"/>
    </source>
</evidence>
<comment type="similarity">
    <text evidence="2 9">Belongs to the ETS family.</text>
</comment>
<dbReference type="FunFam" id="3.30.1330.30:FF:000005">
    <property type="entry name" value="40S ribosomal protein S12"/>
    <property type="match status" value="1"/>
</dbReference>
<dbReference type="InterPro" id="IPR003118">
    <property type="entry name" value="Pointed_dom"/>
</dbReference>
<protein>
    <recommendedName>
        <fullName evidence="8">40S ribosomal protein S12</fullName>
    </recommendedName>
</protein>
<dbReference type="PRINTS" id="PR00972">
    <property type="entry name" value="RIBSOMALS12E"/>
</dbReference>
<dbReference type="InterPro" id="IPR004038">
    <property type="entry name" value="Ribosomal_eL8/eL30/eS12/Gad45"/>
</dbReference>
<dbReference type="GO" id="GO:0005634">
    <property type="term" value="C:nucleus"/>
    <property type="evidence" value="ECO:0007669"/>
    <property type="project" value="UniProtKB-SubCell"/>
</dbReference>
<reference evidence="13" key="2">
    <citation type="journal article" date="2023" name="Commun. Biol.">
        <title>Intrasexual cuticular hydrocarbon dimorphism in a wasp sheds light on hydrocarbon biosynthesis genes in Hymenoptera.</title>
        <authorList>
            <person name="Moris V.C."/>
            <person name="Podsiadlowski L."/>
            <person name="Martin S."/>
            <person name="Oeyen J.P."/>
            <person name="Donath A."/>
            <person name="Petersen M."/>
            <person name="Wilbrandt J."/>
            <person name="Misof B."/>
            <person name="Liedtke D."/>
            <person name="Thamm M."/>
            <person name="Scheiner R."/>
            <person name="Schmitt T."/>
            <person name="Niehuis O."/>
        </authorList>
    </citation>
    <scope>NUCLEOTIDE SEQUENCE</scope>
    <source>
        <strain evidence="13">GBR_01_08_01A</strain>
    </source>
</reference>
<keyword evidence="6 9" id="KW-0539">Nucleus</keyword>
<dbReference type="GO" id="GO:0015935">
    <property type="term" value="C:small ribosomal subunit"/>
    <property type="evidence" value="ECO:0007669"/>
    <property type="project" value="UniProtKB-ARBA"/>
</dbReference>
<organism evidence="13 14">
    <name type="scientific">Odynerus spinipes</name>
    <dbReference type="NCBI Taxonomy" id="1348599"/>
    <lineage>
        <taxon>Eukaryota</taxon>
        <taxon>Metazoa</taxon>
        <taxon>Ecdysozoa</taxon>
        <taxon>Arthropoda</taxon>
        <taxon>Hexapoda</taxon>
        <taxon>Insecta</taxon>
        <taxon>Pterygota</taxon>
        <taxon>Neoptera</taxon>
        <taxon>Endopterygota</taxon>
        <taxon>Hymenoptera</taxon>
        <taxon>Apocrita</taxon>
        <taxon>Aculeata</taxon>
        <taxon>Vespoidea</taxon>
        <taxon>Vespidae</taxon>
        <taxon>Eumeninae</taxon>
        <taxon>Odynerus</taxon>
    </lineage>
</organism>
<feature type="region of interest" description="Disordered" evidence="10">
    <location>
        <begin position="396"/>
        <end position="415"/>
    </location>
</feature>
<feature type="domain" description="PNT" evidence="12">
    <location>
        <begin position="144"/>
        <end position="227"/>
    </location>
</feature>
<dbReference type="InterPro" id="IPR047860">
    <property type="entry name" value="Ribosomal_eS12_CS"/>
</dbReference>
<keyword evidence="4 8" id="KW-0689">Ribosomal protein</keyword>
<comment type="similarity">
    <text evidence="3 8">Belongs to the eukaryotic ribosomal protein eS12 family.</text>
</comment>
<evidence type="ECO:0000256" key="4">
    <source>
        <dbReference type="ARBA" id="ARBA00022980"/>
    </source>
</evidence>
<dbReference type="PRINTS" id="PR00454">
    <property type="entry name" value="ETSDOMAIN"/>
</dbReference>
<evidence type="ECO:0000259" key="12">
    <source>
        <dbReference type="PROSITE" id="PS51433"/>
    </source>
</evidence>
<keyword evidence="7 8" id="KW-0687">Ribonucleoprotein</keyword>
<feature type="region of interest" description="Disordered" evidence="10">
    <location>
        <begin position="1"/>
        <end position="22"/>
    </location>
</feature>
<evidence type="ECO:0000256" key="1">
    <source>
        <dbReference type="ARBA" id="ARBA00004123"/>
    </source>
</evidence>
<dbReference type="AlphaFoldDB" id="A0AAD9RPC1"/>
<dbReference type="EMBL" id="JAIFRP010000030">
    <property type="protein sequence ID" value="KAK2583288.1"/>
    <property type="molecule type" value="Genomic_DNA"/>
</dbReference>
<evidence type="ECO:0000313" key="13">
    <source>
        <dbReference type="EMBL" id="KAK2583288.1"/>
    </source>
</evidence>
<dbReference type="GO" id="GO:0043565">
    <property type="term" value="F:sequence-specific DNA binding"/>
    <property type="evidence" value="ECO:0007669"/>
    <property type="project" value="InterPro"/>
</dbReference>
<evidence type="ECO:0000259" key="11">
    <source>
        <dbReference type="PROSITE" id="PS50061"/>
    </source>
</evidence>
<comment type="caution">
    <text evidence="13">The sequence shown here is derived from an EMBL/GenBank/DDBJ whole genome shotgun (WGS) entry which is preliminary data.</text>
</comment>
<evidence type="ECO:0000256" key="9">
    <source>
        <dbReference type="RuleBase" id="RU004019"/>
    </source>
</evidence>
<evidence type="ECO:0000256" key="7">
    <source>
        <dbReference type="ARBA" id="ARBA00023274"/>
    </source>
</evidence>
<gene>
    <name evidence="13" type="ORF">KPH14_009293</name>
</gene>
<evidence type="ECO:0000256" key="3">
    <source>
        <dbReference type="ARBA" id="ARBA00005824"/>
    </source>
</evidence>
<dbReference type="SMART" id="SM00413">
    <property type="entry name" value="ETS"/>
    <property type="match status" value="1"/>
</dbReference>
<dbReference type="CDD" id="cd08203">
    <property type="entry name" value="SAM_PNT"/>
    <property type="match status" value="1"/>
</dbReference>
<proteinExistence type="inferred from homology"/>
<dbReference type="SUPFAM" id="SSF55315">
    <property type="entry name" value="L30e-like"/>
    <property type="match status" value="1"/>
</dbReference>
<feature type="region of interest" description="Disordered" evidence="10">
    <location>
        <begin position="41"/>
        <end position="78"/>
    </location>
</feature>
<keyword evidence="14" id="KW-1185">Reference proteome</keyword>
<dbReference type="InterPro" id="IPR029064">
    <property type="entry name" value="Ribosomal_eL30-like_sf"/>
</dbReference>
<dbReference type="GO" id="GO:0003735">
    <property type="term" value="F:structural constituent of ribosome"/>
    <property type="evidence" value="ECO:0007669"/>
    <property type="project" value="InterPro"/>
</dbReference>
<accession>A0AAD9RPC1</accession>
<dbReference type="Gene3D" id="1.10.150.50">
    <property type="entry name" value="Transcription Factor, Ets-1"/>
    <property type="match status" value="1"/>
</dbReference>
<dbReference type="FunFam" id="1.10.10.10:FF:000039">
    <property type="entry name" value="Friend leukemia integration 1 transcription factor"/>
    <property type="match status" value="1"/>
</dbReference>
<dbReference type="InterPro" id="IPR036388">
    <property type="entry name" value="WH-like_DNA-bd_sf"/>
</dbReference>
<dbReference type="Pfam" id="PF02198">
    <property type="entry name" value="SAM_PNT"/>
    <property type="match status" value="1"/>
</dbReference>
<evidence type="ECO:0000256" key="2">
    <source>
        <dbReference type="ARBA" id="ARBA00005562"/>
    </source>
</evidence>
<dbReference type="Gene3D" id="3.30.1330.30">
    <property type="match status" value="1"/>
</dbReference>
<dbReference type="Gene3D" id="1.10.10.10">
    <property type="entry name" value="Winged helix-like DNA-binding domain superfamily/Winged helix DNA-binding domain"/>
    <property type="match status" value="1"/>
</dbReference>
<dbReference type="SUPFAM" id="SSF46785">
    <property type="entry name" value="Winged helix' DNA-binding domain"/>
    <property type="match status" value="1"/>
</dbReference>
<dbReference type="SMART" id="SM00251">
    <property type="entry name" value="SAM_PNT"/>
    <property type="match status" value="1"/>
</dbReference>
<dbReference type="Pfam" id="PF01248">
    <property type="entry name" value="Ribosomal_L7Ae"/>
    <property type="match status" value="1"/>
</dbReference>
<dbReference type="PROSITE" id="PS00346">
    <property type="entry name" value="ETS_DOMAIN_2"/>
    <property type="match status" value="1"/>
</dbReference>
<dbReference type="InterPro" id="IPR000530">
    <property type="entry name" value="Ribosomal_eS12"/>
</dbReference>
<dbReference type="GO" id="GO:0003700">
    <property type="term" value="F:DNA-binding transcription factor activity"/>
    <property type="evidence" value="ECO:0007669"/>
    <property type="project" value="InterPro"/>
</dbReference>
<dbReference type="InterPro" id="IPR000418">
    <property type="entry name" value="Ets_dom"/>
</dbReference>
<feature type="domain" description="ETS" evidence="11">
    <location>
        <begin position="272"/>
        <end position="352"/>
    </location>
</feature>
<dbReference type="GO" id="GO:0022626">
    <property type="term" value="C:cytosolic ribosome"/>
    <property type="evidence" value="ECO:0007669"/>
    <property type="project" value="UniProtKB-ARBA"/>
</dbReference>
<dbReference type="PROSITE" id="PS50061">
    <property type="entry name" value="ETS_DOMAIN_3"/>
    <property type="match status" value="1"/>
</dbReference>
<name>A0AAD9RPC1_9HYME</name>
<dbReference type="GO" id="GO:0006412">
    <property type="term" value="P:translation"/>
    <property type="evidence" value="ECO:0007669"/>
    <property type="project" value="InterPro"/>
</dbReference>
<feature type="compositionally biased region" description="Pro residues" evidence="10">
    <location>
        <begin position="406"/>
        <end position="415"/>
    </location>
</feature>
<dbReference type="PROSITE" id="PS00345">
    <property type="entry name" value="ETS_DOMAIN_1"/>
    <property type="match status" value="1"/>
</dbReference>
<evidence type="ECO:0000256" key="10">
    <source>
        <dbReference type="SAM" id="MobiDB-lite"/>
    </source>
</evidence>
<dbReference type="PROSITE" id="PS01189">
    <property type="entry name" value="RIBOSOMAL_S12E"/>
    <property type="match status" value="1"/>
</dbReference>
<evidence type="ECO:0000256" key="6">
    <source>
        <dbReference type="ARBA" id="ARBA00023242"/>
    </source>
</evidence>
<dbReference type="SUPFAM" id="SSF47769">
    <property type="entry name" value="SAM/Pointed domain"/>
    <property type="match status" value="1"/>
</dbReference>
<sequence>MIEDREEYSTSNATVRSTRLLLEDERQERDTFSIIECRSNQTFNKTTDGEKSKQNVPSFANFNDSTSDKDERTESSHDITTRLETLLRVSSVNSADSLNPVEKQFSERISEERSASCPRVYRATEDVNLSEEGDRSDLEIVRNEEKESESTDSSLVMVPYDPSEWNSSHVASWISWCSRAFSIEPSPTAKILPSTGKELLNLSLEQWQRIPGGRILARHLGYLRLQATGVHSPALLQDEKADERFGLLQRTCSLIGSTAGTGGSGAVGGGQVQLWQFLLELLSDSSNSSCIAWEGSNGEFKLTDPDEVARRWGERKSKPNMNYDKLSRALRYYYDKNIMTKVHGKRYAYKFDFHGLMMACQAQAGITMEPATTSRGTGPNCHPHHAHHAHHLYSTGGVSASQHHSIPPPPPPPPPPPHYCWPYRYSPPTKASRTKRNMSDVETDDVPSAITAGGPMDVNTALQEVLKNALIHDGVVHGLHEAAKALDKRQAMLCILADNCDEAMYKKLVQALCNEHQIPLIKVDNNKKLGEWAGLCKIDSAGKARKVVGCSCVVIKDFGEDTPAKDVLMEYLKQSSVH</sequence>
<reference evidence="13" key="1">
    <citation type="submission" date="2021-08" db="EMBL/GenBank/DDBJ databases">
        <authorList>
            <person name="Misof B."/>
            <person name="Oliver O."/>
            <person name="Podsiadlowski L."/>
            <person name="Donath A."/>
            <person name="Peters R."/>
            <person name="Mayer C."/>
            <person name="Rust J."/>
            <person name="Gunkel S."/>
            <person name="Lesny P."/>
            <person name="Martin S."/>
            <person name="Oeyen J.P."/>
            <person name="Petersen M."/>
            <person name="Panagiotis P."/>
            <person name="Wilbrandt J."/>
            <person name="Tanja T."/>
        </authorList>
    </citation>
    <scope>NUCLEOTIDE SEQUENCE</scope>
    <source>
        <strain evidence="13">GBR_01_08_01A</strain>
        <tissue evidence="13">Thorax + abdomen</tissue>
    </source>
</reference>
<dbReference type="InterPro" id="IPR036390">
    <property type="entry name" value="WH_DNA-bd_sf"/>
</dbReference>
<evidence type="ECO:0000256" key="5">
    <source>
        <dbReference type="ARBA" id="ARBA00023125"/>
    </source>
</evidence>